<dbReference type="Pfam" id="PF00657">
    <property type="entry name" value="Lipase_GDSL"/>
    <property type="match status" value="1"/>
</dbReference>
<name>A0AAQ3KCI8_9LILI</name>
<evidence type="ECO:0008006" key="8">
    <source>
        <dbReference type="Google" id="ProtNLM"/>
    </source>
</evidence>
<proteinExistence type="inferred from homology"/>
<keyword evidence="2 5" id="KW-0732">Signal</keyword>
<evidence type="ECO:0000256" key="5">
    <source>
        <dbReference type="SAM" id="SignalP"/>
    </source>
</evidence>
<dbReference type="Proteomes" id="UP001327560">
    <property type="component" value="Chromosome 4"/>
</dbReference>
<feature type="chain" id="PRO_5042839423" description="GDSL esterase/lipase" evidence="5">
    <location>
        <begin position="22"/>
        <end position="387"/>
    </location>
</feature>
<dbReference type="CDD" id="cd01837">
    <property type="entry name" value="SGNH_plant_lipase_like"/>
    <property type="match status" value="1"/>
</dbReference>
<sequence length="387" mass="42269">MEPSTSLLLLLLPAVLGSAAAAAGCFSTILSFGDSLADTGNLLHTLGKDNLRTGRPPYGMTFFHHPTGRFSDGRLVVDFIAEAMGLPLLPPHQERWRSADLRKGVNFAVAGATAIENSFFEERGIYIKFTNTSLGDQIQWFKQLLPSLCSSASDCEEMLENTLFLMGEIGGNDYSNPFMEGRSLNEIKSFVPRVIATIASAINELIELGARTLVVPGITPLGCNSAYLTYFQSQHVQDYDSSTGCLKWLNEFTEFHNTLLQSELQTLRQLHPQATIIYADYFAASMSIITNPNLNELGFGNEPLVACCGGGGPYNYNSAVQCGDNGSTLCDDPSLYVHWDGLHLTEAAYRTIAMGLLQGPFAAHPITHACPSIKERVDDDQYSFVQI</sequence>
<dbReference type="GO" id="GO:0016788">
    <property type="term" value="F:hydrolase activity, acting on ester bonds"/>
    <property type="evidence" value="ECO:0007669"/>
    <property type="project" value="InterPro"/>
</dbReference>
<dbReference type="PANTHER" id="PTHR22835:SF663">
    <property type="entry name" value="LIPASE-LIKE"/>
    <property type="match status" value="1"/>
</dbReference>
<evidence type="ECO:0000313" key="7">
    <source>
        <dbReference type="Proteomes" id="UP001327560"/>
    </source>
</evidence>
<organism evidence="6 7">
    <name type="scientific">Canna indica</name>
    <name type="common">Indian-shot</name>
    <dbReference type="NCBI Taxonomy" id="4628"/>
    <lineage>
        <taxon>Eukaryota</taxon>
        <taxon>Viridiplantae</taxon>
        <taxon>Streptophyta</taxon>
        <taxon>Embryophyta</taxon>
        <taxon>Tracheophyta</taxon>
        <taxon>Spermatophyta</taxon>
        <taxon>Magnoliopsida</taxon>
        <taxon>Liliopsida</taxon>
        <taxon>Zingiberales</taxon>
        <taxon>Cannaceae</taxon>
        <taxon>Canna</taxon>
    </lineage>
</organism>
<gene>
    <name evidence="6" type="ORF">Cni_G11881</name>
</gene>
<dbReference type="EMBL" id="CP136893">
    <property type="protein sequence ID" value="WOL03161.1"/>
    <property type="molecule type" value="Genomic_DNA"/>
</dbReference>
<evidence type="ECO:0000313" key="6">
    <source>
        <dbReference type="EMBL" id="WOL03161.1"/>
    </source>
</evidence>
<dbReference type="PANTHER" id="PTHR22835">
    <property type="entry name" value="ZINC FINGER FYVE DOMAIN CONTAINING PROTEIN"/>
    <property type="match status" value="1"/>
</dbReference>
<dbReference type="InterPro" id="IPR035669">
    <property type="entry name" value="SGNH_plant_lipase-like"/>
</dbReference>
<keyword evidence="7" id="KW-1185">Reference proteome</keyword>
<evidence type="ECO:0000256" key="4">
    <source>
        <dbReference type="ARBA" id="ARBA00023180"/>
    </source>
</evidence>
<evidence type="ECO:0000256" key="1">
    <source>
        <dbReference type="ARBA" id="ARBA00008668"/>
    </source>
</evidence>
<dbReference type="Gene3D" id="3.40.50.1110">
    <property type="entry name" value="SGNH hydrolase"/>
    <property type="match status" value="1"/>
</dbReference>
<protein>
    <recommendedName>
        <fullName evidence="8">GDSL esterase/lipase</fullName>
    </recommendedName>
</protein>
<keyword evidence="4" id="KW-0325">Glycoprotein</keyword>
<dbReference type="AlphaFoldDB" id="A0AAQ3KCI8"/>
<comment type="similarity">
    <text evidence="1">Belongs to the 'GDSL' lipolytic enzyme family.</text>
</comment>
<dbReference type="InterPro" id="IPR036514">
    <property type="entry name" value="SGNH_hydro_sf"/>
</dbReference>
<dbReference type="SUPFAM" id="SSF52266">
    <property type="entry name" value="SGNH hydrolase"/>
    <property type="match status" value="1"/>
</dbReference>
<reference evidence="6 7" key="1">
    <citation type="submission" date="2023-10" db="EMBL/GenBank/DDBJ databases">
        <title>Chromosome-scale genome assembly provides insights into flower coloration mechanisms of Canna indica.</title>
        <authorList>
            <person name="Li C."/>
        </authorList>
    </citation>
    <scope>NUCLEOTIDE SEQUENCE [LARGE SCALE GENOMIC DNA]</scope>
    <source>
        <tissue evidence="6">Flower</tissue>
    </source>
</reference>
<accession>A0AAQ3KCI8</accession>
<evidence type="ECO:0000256" key="3">
    <source>
        <dbReference type="ARBA" id="ARBA00022801"/>
    </source>
</evidence>
<dbReference type="InterPro" id="IPR001087">
    <property type="entry name" value="GDSL"/>
</dbReference>
<keyword evidence="3" id="KW-0378">Hydrolase</keyword>
<evidence type="ECO:0000256" key="2">
    <source>
        <dbReference type="ARBA" id="ARBA00022729"/>
    </source>
</evidence>
<feature type="signal peptide" evidence="5">
    <location>
        <begin position="1"/>
        <end position="21"/>
    </location>
</feature>